<dbReference type="InterPro" id="IPR050295">
    <property type="entry name" value="Plant_2OG-oxidoreductases"/>
</dbReference>
<keyword evidence="3" id="KW-0408">Iron</keyword>
<accession>A0AAN9FQ54</accession>
<dbReference type="GO" id="GO:0031418">
    <property type="term" value="F:L-ascorbic acid binding"/>
    <property type="evidence" value="ECO:0007669"/>
    <property type="project" value="UniProtKB-KW"/>
</dbReference>
<evidence type="ECO:0000256" key="2">
    <source>
        <dbReference type="ARBA" id="ARBA00022896"/>
    </source>
</evidence>
<evidence type="ECO:0000259" key="4">
    <source>
        <dbReference type="Pfam" id="PF03171"/>
    </source>
</evidence>
<protein>
    <submittedName>
        <fullName evidence="6">Uncharacterized protein</fullName>
    </submittedName>
</protein>
<organism evidence="6 7">
    <name type="scientific">Clitoria ternatea</name>
    <name type="common">Butterfly pea</name>
    <dbReference type="NCBI Taxonomy" id="43366"/>
    <lineage>
        <taxon>Eukaryota</taxon>
        <taxon>Viridiplantae</taxon>
        <taxon>Streptophyta</taxon>
        <taxon>Embryophyta</taxon>
        <taxon>Tracheophyta</taxon>
        <taxon>Spermatophyta</taxon>
        <taxon>Magnoliopsida</taxon>
        <taxon>eudicotyledons</taxon>
        <taxon>Gunneridae</taxon>
        <taxon>Pentapetalae</taxon>
        <taxon>rosids</taxon>
        <taxon>fabids</taxon>
        <taxon>Fabales</taxon>
        <taxon>Fabaceae</taxon>
        <taxon>Papilionoideae</taxon>
        <taxon>50 kb inversion clade</taxon>
        <taxon>NPAAA clade</taxon>
        <taxon>indigoferoid/millettioid clade</taxon>
        <taxon>Phaseoleae</taxon>
        <taxon>Clitoria</taxon>
    </lineage>
</organism>
<dbReference type="Pfam" id="PF14226">
    <property type="entry name" value="DIOX_N"/>
    <property type="match status" value="1"/>
</dbReference>
<name>A0AAN9FQ54_CLITE</name>
<evidence type="ECO:0000256" key="1">
    <source>
        <dbReference type="ARBA" id="ARBA00022723"/>
    </source>
</evidence>
<sequence length="311" mass="35474">MERDANSSSLEKKGISCVPQQYVIPTLHRPNEYANVAVIDVAALNHASPNRSRLVQQIRDACRRLGFFQIVNHGVSGSVLDGALSVASKFFDMPTNERMKLKSNDVHKPVRYGTSLKDGIDEVKFWRVFLKHYAYPLKDWIHMWPQNPHDYREKMGRYCQEVKKLGSELMTAVIESLELDPTHLTQKIEDGMQVMAVNCYPPCPEPEVALGLPPHSDYSCLTILHQSCPGLEIMDLEDGRATLSRDRTRISITSLFSLGMDDKMECAQELVNDQYPKKYRESSFRDFLNFLASNDIAEGKNFIDMLKIKDN</sequence>
<evidence type="ECO:0000256" key="3">
    <source>
        <dbReference type="ARBA" id="ARBA00023004"/>
    </source>
</evidence>
<dbReference type="AlphaFoldDB" id="A0AAN9FQ54"/>
<comment type="caution">
    <text evidence="6">The sequence shown here is derived from an EMBL/GenBank/DDBJ whole genome shotgun (WGS) entry which is preliminary data.</text>
</comment>
<dbReference type="Gene3D" id="2.60.120.330">
    <property type="entry name" value="B-lactam Antibiotic, Isopenicillin N Synthase, Chain"/>
    <property type="match status" value="1"/>
</dbReference>
<keyword evidence="2" id="KW-0847">Vitamin C</keyword>
<proteinExistence type="predicted"/>
<feature type="domain" description="Isopenicillin N synthase-like Fe(2+) 2OG dioxygenase" evidence="4">
    <location>
        <begin position="193"/>
        <end position="234"/>
    </location>
</feature>
<dbReference type="Proteomes" id="UP001359559">
    <property type="component" value="Unassembled WGS sequence"/>
</dbReference>
<feature type="domain" description="Non-haem dioxygenase N-terminal" evidence="5">
    <location>
        <begin position="37"/>
        <end position="147"/>
    </location>
</feature>
<dbReference type="SUPFAM" id="SSF51197">
    <property type="entry name" value="Clavaminate synthase-like"/>
    <property type="match status" value="1"/>
</dbReference>
<evidence type="ECO:0000259" key="5">
    <source>
        <dbReference type="Pfam" id="PF14226"/>
    </source>
</evidence>
<dbReference type="InterPro" id="IPR026992">
    <property type="entry name" value="DIOX_N"/>
</dbReference>
<dbReference type="PANTHER" id="PTHR47991">
    <property type="entry name" value="OXOGLUTARATE/IRON-DEPENDENT DIOXYGENASE"/>
    <property type="match status" value="1"/>
</dbReference>
<dbReference type="InterPro" id="IPR027443">
    <property type="entry name" value="IPNS-like_sf"/>
</dbReference>
<evidence type="ECO:0000313" key="7">
    <source>
        <dbReference type="Proteomes" id="UP001359559"/>
    </source>
</evidence>
<keyword evidence="1" id="KW-0479">Metal-binding</keyword>
<dbReference type="Pfam" id="PF03171">
    <property type="entry name" value="2OG-FeII_Oxy"/>
    <property type="match status" value="1"/>
</dbReference>
<evidence type="ECO:0000313" key="6">
    <source>
        <dbReference type="EMBL" id="KAK7279061.1"/>
    </source>
</evidence>
<gene>
    <name evidence="6" type="ORF">RJT34_24105</name>
</gene>
<keyword evidence="7" id="KW-1185">Reference proteome</keyword>
<dbReference type="EMBL" id="JAYKXN010000006">
    <property type="protein sequence ID" value="KAK7279061.1"/>
    <property type="molecule type" value="Genomic_DNA"/>
</dbReference>
<dbReference type="InterPro" id="IPR044861">
    <property type="entry name" value="IPNS-like_FE2OG_OXY"/>
</dbReference>
<reference evidence="6 7" key="1">
    <citation type="submission" date="2024-01" db="EMBL/GenBank/DDBJ databases">
        <title>The genomes of 5 underutilized Papilionoideae crops provide insights into root nodulation and disease resistance.</title>
        <authorList>
            <person name="Yuan L."/>
        </authorList>
    </citation>
    <scope>NUCLEOTIDE SEQUENCE [LARGE SCALE GENOMIC DNA]</scope>
    <source>
        <strain evidence="6">LY-2023</strain>
        <tissue evidence="6">Leaf</tissue>
    </source>
</reference>
<dbReference type="GO" id="GO:0046872">
    <property type="term" value="F:metal ion binding"/>
    <property type="evidence" value="ECO:0007669"/>
    <property type="project" value="UniProtKB-KW"/>
</dbReference>